<keyword evidence="3 5" id="KW-0378">Hydrolase</keyword>
<evidence type="ECO:0000259" key="8">
    <source>
        <dbReference type="Pfam" id="PF02601"/>
    </source>
</evidence>
<protein>
    <recommendedName>
        <fullName evidence="5">Exodeoxyribonuclease 7 large subunit</fullName>
        <ecNumber evidence="5">3.1.11.6</ecNumber>
    </recommendedName>
    <alternativeName>
        <fullName evidence="5">Exodeoxyribonuclease VII large subunit</fullName>
        <shortName evidence="5">Exonuclease VII large subunit</shortName>
    </alternativeName>
</protein>
<dbReference type="PANTHER" id="PTHR30008:SF0">
    <property type="entry name" value="EXODEOXYRIBONUCLEASE 7 LARGE SUBUNIT"/>
    <property type="match status" value="1"/>
</dbReference>
<organism evidence="10 11">
    <name type="scientific">Limosilactobacillus coleohominis</name>
    <dbReference type="NCBI Taxonomy" id="181675"/>
    <lineage>
        <taxon>Bacteria</taxon>
        <taxon>Bacillati</taxon>
        <taxon>Bacillota</taxon>
        <taxon>Bacilli</taxon>
        <taxon>Lactobacillales</taxon>
        <taxon>Lactobacillaceae</taxon>
        <taxon>Limosilactobacillus</taxon>
    </lineage>
</organism>
<dbReference type="CDD" id="cd04489">
    <property type="entry name" value="ExoVII_LU_OBF"/>
    <property type="match status" value="1"/>
</dbReference>
<comment type="subcellular location">
    <subcellularLocation>
        <location evidence="5 6">Cytoplasm</location>
    </subcellularLocation>
</comment>
<accession>A0ABS2GZW5</accession>
<comment type="function">
    <text evidence="5">Bidirectionally degrades single-stranded DNA into large acid-insoluble oligonucleotides, which are then degraded further into small acid-soluble oligonucleotides.</text>
</comment>
<evidence type="ECO:0000256" key="6">
    <source>
        <dbReference type="RuleBase" id="RU004355"/>
    </source>
</evidence>
<keyword evidence="7" id="KW-0175">Coiled coil</keyword>
<keyword evidence="1 5" id="KW-0963">Cytoplasm</keyword>
<dbReference type="InterPro" id="IPR003753">
    <property type="entry name" value="Exonuc_VII_L"/>
</dbReference>
<comment type="caution">
    <text evidence="10">The sequence shown here is derived from an EMBL/GenBank/DDBJ whole genome shotgun (WGS) entry which is preliminary data.</text>
</comment>
<reference evidence="10 11" key="1">
    <citation type="journal article" date="2021" name="Sci. Rep.">
        <title>The distribution of antibiotic resistance genes in chicken gut microbiota commensals.</title>
        <authorList>
            <person name="Juricova H."/>
            <person name="Matiasovicova J."/>
            <person name="Kubasova T."/>
            <person name="Cejkova D."/>
            <person name="Rychlik I."/>
        </authorList>
    </citation>
    <scope>NUCLEOTIDE SEQUENCE [LARGE SCALE GENOMIC DNA]</scope>
    <source>
        <strain evidence="10 11">An574</strain>
    </source>
</reference>
<gene>
    <name evidence="5" type="primary">xseA</name>
    <name evidence="10" type="ORF">H5975_03710</name>
</gene>
<evidence type="ECO:0000313" key="11">
    <source>
        <dbReference type="Proteomes" id="UP000785625"/>
    </source>
</evidence>
<evidence type="ECO:0000256" key="5">
    <source>
        <dbReference type="HAMAP-Rule" id="MF_00378"/>
    </source>
</evidence>
<dbReference type="PANTHER" id="PTHR30008">
    <property type="entry name" value="EXODEOXYRIBONUCLEASE 7 LARGE SUBUNIT"/>
    <property type="match status" value="1"/>
</dbReference>
<dbReference type="EMBL" id="JACJKU010000025">
    <property type="protein sequence ID" value="MBM6940603.1"/>
    <property type="molecule type" value="Genomic_DNA"/>
</dbReference>
<keyword evidence="11" id="KW-1185">Reference proteome</keyword>
<evidence type="ECO:0000256" key="3">
    <source>
        <dbReference type="ARBA" id="ARBA00022801"/>
    </source>
</evidence>
<dbReference type="Pfam" id="PF13742">
    <property type="entry name" value="tRNA_anti_2"/>
    <property type="match status" value="1"/>
</dbReference>
<comment type="subunit">
    <text evidence="5">Heterooligomer composed of large and small subunits.</text>
</comment>
<comment type="catalytic activity">
    <reaction evidence="5 6">
        <text>Exonucleolytic cleavage in either 5'- to 3'- or 3'- to 5'-direction to yield nucleoside 5'-phosphates.</text>
        <dbReference type="EC" id="3.1.11.6"/>
    </reaction>
</comment>
<name>A0ABS2GZW5_9LACO</name>
<keyword evidence="2 5" id="KW-0540">Nuclease</keyword>
<dbReference type="GO" id="GO:0008855">
    <property type="term" value="F:exodeoxyribonuclease VII activity"/>
    <property type="evidence" value="ECO:0007669"/>
    <property type="project" value="UniProtKB-EC"/>
</dbReference>
<dbReference type="NCBIfam" id="TIGR00237">
    <property type="entry name" value="xseA"/>
    <property type="match status" value="1"/>
</dbReference>
<dbReference type="EC" id="3.1.11.6" evidence="5"/>
<keyword evidence="4 5" id="KW-0269">Exonuclease</keyword>
<dbReference type="HAMAP" id="MF_00378">
    <property type="entry name" value="Exonuc_7_L"/>
    <property type="match status" value="1"/>
</dbReference>
<feature type="domain" description="OB-fold nucleic acid binding" evidence="9">
    <location>
        <begin position="8"/>
        <end position="111"/>
    </location>
</feature>
<dbReference type="Proteomes" id="UP000785625">
    <property type="component" value="Unassembled WGS sequence"/>
</dbReference>
<evidence type="ECO:0000313" key="10">
    <source>
        <dbReference type="EMBL" id="MBM6940603.1"/>
    </source>
</evidence>
<feature type="coiled-coil region" evidence="7">
    <location>
        <begin position="291"/>
        <end position="348"/>
    </location>
</feature>
<evidence type="ECO:0000256" key="2">
    <source>
        <dbReference type="ARBA" id="ARBA00022722"/>
    </source>
</evidence>
<proteinExistence type="inferred from homology"/>
<evidence type="ECO:0000256" key="7">
    <source>
        <dbReference type="SAM" id="Coils"/>
    </source>
</evidence>
<dbReference type="InterPro" id="IPR020579">
    <property type="entry name" value="Exonuc_VII_lsu_C"/>
</dbReference>
<evidence type="ECO:0000259" key="9">
    <source>
        <dbReference type="Pfam" id="PF13742"/>
    </source>
</evidence>
<comment type="similarity">
    <text evidence="5 6">Belongs to the XseA family.</text>
</comment>
<sequence length="463" mass="52919">MMSEIEPITVNQLTKYIRRKFQADPYIYQKNFWLVGELTDYRPSSRHQYFSLKDDDENLAPNDQYKISAVMFANDFRKVKFQLENGMKVLAYGHVDIYPNRGSYQFYVSRLEVKGVGALQVAFQQMYEKLKKEGLFDQPKKAIRPFPQRVAIVTSNDAAVKHDIITTFRRRNPLIQLVFYPTKVQGDDAAPMIAKQIERVGVDGNYDTLIVARGGGSRGDLWAFNSEEVGRAIAACPIPVISSVGHEVDTTIADLVADDREATPTSAAVKASEWLLSDVLDNLNSLRQQLYHLTRLTIDRLQDHLNDLQNNFVFRDPRRILDQPTQQLDDLKQQLSAAMLQQQRDRRQEIKLLQTRLAGQSPVIRMQRDQDQLQSLQKMLISETTKKIRQSQLEASGLIKQLLALDPEKILARGYSYVTSKNQVIKSVNQLKMDEPVTIHLTDGEIVATVTEVKTRKDQNGNH</sequence>
<feature type="domain" description="Exonuclease VII large subunit C-terminal" evidence="8">
    <location>
        <begin position="138"/>
        <end position="448"/>
    </location>
</feature>
<evidence type="ECO:0000256" key="1">
    <source>
        <dbReference type="ARBA" id="ARBA00022490"/>
    </source>
</evidence>
<dbReference type="Pfam" id="PF02601">
    <property type="entry name" value="Exonuc_VII_L"/>
    <property type="match status" value="1"/>
</dbReference>
<evidence type="ECO:0000256" key="4">
    <source>
        <dbReference type="ARBA" id="ARBA00022839"/>
    </source>
</evidence>
<dbReference type="InterPro" id="IPR025824">
    <property type="entry name" value="OB-fold_nuc-bd_dom"/>
</dbReference>